<name>A0A132A6I6_SARSC</name>
<dbReference type="Proteomes" id="UP000616769">
    <property type="component" value="Unassembled WGS sequence"/>
</dbReference>
<organism evidence="2 3">
    <name type="scientific">Sarcoptes scabiei</name>
    <name type="common">Itch mite</name>
    <name type="synonym">Acarus scabiei</name>
    <dbReference type="NCBI Taxonomy" id="52283"/>
    <lineage>
        <taxon>Eukaryota</taxon>
        <taxon>Metazoa</taxon>
        <taxon>Ecdysozoa</taxon>
        <taxon>Arthropoda</taxon>
        <taxon>Chelicerata</taxon>
        <taxon>Arachnida</taxon>
        <taxon>Acari</taxon>
        <taxon>Acariformes</taxon>
        <taxon>Sarcoptiformes</taxon>
        <taxon>Astigmata</taxon>
        <taxon>Psoroptidia</taxon>
        <taxon>Sarcoptoidea</taxon>
        <taxon>Sarcoptidae</taxon>
        <taxon>Sarcoptinae</taxon>
        <taxon>Sarcoptes</taxon>
    </lineage>
</organism>
<dbReference type="VEuPathDB" id="VectorBase:SSCA008765"/>
<accession>A0A132A6I6</accession>
<proteinExistence type="predicted"/>
<evidence type="ECO:0000313" key="2">
    <source>
        <dbReference type="EMBL" id="KPM06020.1"/>
    </source>
</evidence>
<dbReference type="AlphaFoldDB" id="A0A132A6I6"/>
<feature type="compositionally biased region" description="Basic and acidic residues" evidence="1">
    <location>
        <begin position="1"/>
        <end position="11"/>
    </location>
</feature>
<protein>
    <submittedName>
        <fullName evidence="2">Uncharacterized protein</fullName>
    </submittedName>
</protein>
<feature type="region of interest" description="Disordered" evidence="1">
    <location>
        <begin position="1"/>
        <end position="21"/>
    </location>
</feature>
<evidence type="ECO:0000256" key="1">
    <source>
        <dbReference type="SAM" id="MobiDB-lite"/>
    </source>
</evidence>
<gene>
    <name evidence="2" type="ORF">QR98_0044930</name>
</gene>
<reference evidence="2 3" key="1">
    <citation type="journal article" date="2015" name="Parasit. Vectors">
        <title>Draft genome of the scabies mite.</title>
        <authorList>
            <person name="Rider S.D.Jr."/>
            <person name="Morgan M.S."/>
            <person name="Arlian L.G."/>
        </authorList>
    </citation>
    <scope>NUCLEOTIDE SEQUENCE [LARGE SCALE GENOMIC DNA]</scope>
    <source>
        <strain evidence="2">Arlian Lab</strain>
    </source>
</reference>
<comment type="caution">
    <text evidence="2">The sequence shown here is derived from an EMBL/GenBank/DDBJ whole genome shotgun (WGS) entry which is preliminary data.</text>
</comment>
<sequence>MEKERKKESKNLVDGLVSNKDKGKPERIFYVSFVPAKAKFTHSNETFEFPNCNAIQCINFRPKYMTIRI</sequence>
<dbReference type="EMBL" id="JXLN01010611">
    <property type="protein sequence ID" value="KPM06020.1"/>
    <property type="molecule type" value="Genomic_DNA"/>
</dbReference>
<evidence type="ECO:0000313" key="3">
    <source>
        <dbReference type="Proteomes" id="UP000616769"/>
    </source>
</evidence>